<gene>
    <name evidence="1" type="primary">GLEAN_11258</name>
    <name evidence="1" type="ORF">TcasGA2_TC011258</name>
</gene>
<name>D6X3I8_TRICA</name>
<sequence>MQQAKIWVTGIKSRSYQSLDRINALANLIRQSGPTAACLHFVLLCGRDLSEAAALAASGGRRHPRKHFHWEHGKLGHFAYGSQHLIFALIHLLHDVSKVRTRTFWVRSSTRQRSTTTLSERENACCDRATTASSAWRGAVLRPKYHPLSPDWTPDTGARNYPFRAKIARRIHQI</sequence>
<reference evidence="1 2" key="1">
    <citation type="journal article" date="2008" name="Nature">
        <title>The genome of the model beetle and pest Tribolium castaneum.</title>
        <authorList>
            <consortium name="Tribolium Genome Sequencing Consortium"/>
            <person name="Richards S."/>
            <person name="Gibbs R.A."/>
            <person name="Weinstock G.M."/>
            <person name="Brown S.J."/>
            <person name="Denell R."/>
            <person name="Beeman R.W."/>
            <person name="Gibbs R."/>
            <person name="Beeman R.W."/>
            <person name="Brown S.J."/>
            <person name="Bucher G."/>
            <person name="Friedrich M."/>
            <person name="Grimmelikhuijzen C.J."/>
            <person name="Klingler M."/>
            <person name="Lorenzen M."/>
            <person name="Richards S."/>
            <person name="Roth S."/>
            <person name="Schroder R."/>
            <person name="Tautz D."/>
            <person name="Zdobnov E.M."/>
            <person name="Muzny D."/>
            <person name="Gibbs R.A."/>
            <person name="Weinstock G.M."/>
            <person name="Attaway T."/>
            <person name="Bell S."/>
            <person name="Buhay C.J."/>
            <person name="Chandrabose M.N."/>
            <person name="Chavez D."/>
            <person name="Clerk-Blankenburg K.P."/>
            <person name="Cree A."/>
            <person name="Dao M."/>
            <person name="Davis C."/>
            <person name="Chacko J."/>
            <person name="Dinh H."/>
            <person name="Dugan-Rocha S."/>
            <person name="Fowler G."/>
            <person name="Garner T.T."/>
            <person name="Garnes J."/>
            <person name="Gnirke A."/>
            <person name="Hawes A."/>
            <person name="Hernandez J."/>
            <person name="Hines S."/>
            <person name="Holder M."/>
            <person name="Hume J."/>
            <person name="Jhangiani S.N."/>
            <person name="Joshi V."/>
            <person name="Khan Z.M."/>
            <person name="Jackson L."/>
            <person name="Kovar C."/>
            <person name="Kowis A."/>
            <person name="Lee S."/>
            <person name="Lewis L.R."/>
            <person name="Margolis J."/>
            <person name="Morgan M."/>
            <person name="Nazareth L.V."/>
            <person name="Nguyen N."/>
            <person name="Okwuonu G."/>
            <person name="Parker D."/>
            <person name="Richards S."/>
            <person name="Ruiz S.J."/>
            <person name="Santibanez J."/>
            <person name="Savard J."/>
            <person name="Scherer S.E."/>
            <person name="Schneider B."/>
            <person name="Sodergren E."/>
            <person name="Tautz D."/>
            <person name="Vattahil S."/>
            <person name="Villasana D."/>
            <person name="White C.S."/>
            <person name="Wright R."/>
            <person name="Park Y."/>
            <person name="Beeman R.W."/>
            <person name="Lord J."/>
            <person name="Oppert B."/>
            <person name="Lorenzen M."/>
            <person name="Brown S."/>
            <person name="Wang L."/>
            <person name="Savard J."/>
            <person name="Tautz D."/>
            <person name="Richards S."/>
            <person name="Weinstock G."/>
            <person name="Gibbs R.A."/>
            <person name="Liu Y."/>
            <person name="Worley K."/>
            <person name="Weinstock G."/>
            <person name="Elsik C.G."/>
            <person name="Reese J.T."/>
            <person name="Elhaik E."/>
            <person name="Landan G."/>
            <person name="Graur D."/>
            <person name="Arensburger P."/>
            <person name="Atkinson P."/>
            <person name="Beeman R.W."/>
            <person name="Beidler J."/>
            <person name="Brown S.J."/>
            <person name="Demuth J.P."/>
            <person name="Drury D.W."/>
            <person name="Du Y.Z."/>
            <person name="Fujiwara H."/>
            <person name="Lorenzen M."/>
            <person name="Maselli V."/>
            <person name="Osanai M."/>
            <person name="Park Y."/>
            <person name="Robertson H.M."/>
            <person name="Tu Z."/>
            <person name="Wang J.J."/>
            <person name="Wang S."/>
            <person name="Richards S."/>
            <person name="Song H."/>
            <person name="Zhang L."/>
            <person name="Sodergren E."/>
            <person name="Werner D."/>
            <person name="Stanke M."/>
            <person name="Morgenstern B."/>
            <person name="Solovyev V."/>
            <person name="Kosarev P."/>
            <person name="Brown G."/>
            <person name="Chen H.C."/>
            <person name="Ermolaeva O."/>
            <person name="Hlavina W."/>
            <person name="Kapustin Y."/>
            <person name="Kiryutin B."/>
            <person name="Kitts P."/>
            <person name="Maglott D."/>
            <person name="Pruitt K."/>
            <person name="Sapojnikov V."/>
            <person name="Souvorov A."/>
            <person name="Mackey A.J."/>
            <person name="Waterhouse R.M."/>
            <person name="Wyder S."/>
            <person name="Zdobnov E.M."/>
            <person name="Zdobnov E.M."/>
            <person name="Wyder S."/>
            <person name="Kriventseva E.V."/>
            <person name="Kadowaki T."/>
            <person name="Bork P."/>
            <person name="Aranda M."/>
            <person name="Bao R."/>
            <person name="Beermann A."/>
            <person name="Berns N."/>
            <person name="Bolognesi R."/>
            <person name="Bonneton F."/>
            <person name="Bopp D."/>
            <person name="Brown S.J."/>
            <person name="Bucher G."/>
            <person name="Butts T."/>
            <person name="Chaumot A."/>
            <person name="Denell R.E."/>
            <person name="Ferrier D.E."/>
            <person name="Friedrich M."/>
            <person name="Gordon C.M."/>
            <person name="Jindra M."/>
            <person name="Klingler M."/>
            <person name="Lan Q."/>
            <person name="Lattorff H.M."/>
            <person name="Laudet V."/>
            <person name="von Levetsow C."/>
            <person name="Liu Z."/>
            <person name="Lutz R."/>
            <person name="Lynch J.A."/>
            <person name="da Fonseca R.N."/>
            <person name="Posnien N."/>
            <person name="Reuter R."/>
            <person name="Roth S."/>
            <person name="Savard J."/>
            <person name="Schinko J.B."/>
            <person name="Schmitt C."/>
            <person name="Schoppmeier M."/>
            <person name="Schroder R."/>
            <person name="Shippy T.D."/>
            <person name="Simonnet F."/>
            <person name="Marques-Souza H."/>
            <person name="Tautz D."/>
            <person name="Tomoyasu Y."/>
            <person name="Trauner J."/>
            <person name="Van der Zee M."/>
            <person name="Vervoort M."/>
            <person name="Wittkopp N."/>
            <person name="Wimmer E.A."/>
            <person name="Yang X."/>
            <person name="Jones A.K."/>
            <person name="Sattelle D.B."/>
            <person name="Ebert P.R."/>
            <person name="Nelson D."/>
            <person name="Scott J.G."/>
            <person name="Beeman R.W."/>
            <person name="Muthukrishnan S."/>
            <person name="Kramer K.J."/>
            <person name="Arakane Y."/>
            <person name="Beeman R.W."/>
            <person name="Zhu Q."/>
            <person name="Hogenkamp D."/>
            <person name="Dixit R."/>
            <person name="Oppert B."/>
            <person name="Jiang H."/>
            <person name="Zou Z."/>
            <person name="Marshall J."/>
            <person name="Elpidina E."/>
            <person name="Vinokurov K."/>
            <person name="Oppert C."/>
            <person name="Zou Z."/>
            <person name="Evans J."/>
            <person name="Lu Z."/>
            <person name="Zhao P."/>
            <person name="Sumathipala N."/>
            <person name="Altincicek B."/>
            <person name="Vilcinskas A."/>
            <person name="Williams M."/>
            <person name="Hultmark D."/>
            <person name="Hetru C."/>
            <person name="Jiang H."/>
            <person name="Grimmelikhuijzen C.J."/>
            <person name="Hauser F."/>
            <person name="Cazzamali G."/>
            <person name="Williamson M."/>
            <person name="Park Y."/>
            <person name="Li B."/>
            <person name="Tanaka Y."/>
            <person name="Predel R."/>
            <person name="Neupert S."/>
            <person name="Schachtner J."/>
            <person name="Verleyen P."/>
            <person name="Raible F."/>
            <person name="Bork P."/>
            <person name="Friedrich M."/>
            <person name="Walden K.K."/>
            <person name="Robertson H.M."/>
            <person name="Angeli S."/>
            <person name="Foret S."/>
            <person name="Bucher G."/>
            <person name="Schuetz S."/>
            <person name="Maleszka R."/>
            <person name="Wimmer E.A."/>
            <person name="Beeman R.W."/>
            <person name="Lorenzen M."/>
            <person name="Tomoyasu Y."/>
            <person name="Miller S.C."/>
            <person name="Grossmann D."/>
            <person name="Bucher G."/>
        </authorList>
    </citation>
    <scope>NUCLEOTIDE SEQUENCE [LARGE SCALE GENOMIC DNA]</scope>
    <source>
        <strain evidence="1 2">Georgia GA2</strain>
    </source>
</reference>
<dbReference type="AlphaFoldDB" id="D6X3I8"/>
<evidence type="ECO:0000313" key="1">
    <source>
        <dbReference type="EMBL" id="EEZ97428.1"/>
    </source>
</evidence>
<dbReference type="HOGENOM" id="CLU_1542073_0_0_1"/>
<protein>
    <submittedName>
        <fullName evidence="1">Uncharacterized protein</fullName>
    </submittedName>
</protein>
<keyword evidence="2" id="KW-1185">Reference proteome</keyword>
<reference evidence="1 2" key="2">
    <citation type="journal article" date="2010" name="Nucleic Acids Res.">
        <title>BeetleBase in 2010: revisions to provide comprehensive genomic information for Tribolium castaneum.</title>
        <authorList>
            <person name="Kim H.S."/>
            <person name="Murphy T."/>
            <person name="Xia J."/>
            <person name="Caragea D."/>
            <person name="Park Y."/>
            <person name="Beeman R.W."/>
            <person name="Lorenzen M.D."/>
            <person name="Butcher S."/>
            <person name="Manak J.R."/>
            <person name="Brown S.J."/>
        </authorList>
    </citation>
    <scope>GENOME REANNOTATION</scope>
    <source>
        <strain evidence="1 2">Georgia GA2</strain>
    </source>
</reference>
<organism evidence="1 2">
    <name type="scientific">Tribolium castaneum</name>
    <name type="common">Red flour beetle</name>
    <dbReference type="NCBI Taxonomy" id="7070"/>
    <lineage>
        <taxon>Eukaryota</taxon>
        <taxon>Metazoa</taxon>
        <taxon>Ecdysozoa</taxon>
        <taxon>Arthropoda</taxon>
        <taxon>Hexapoda</taxon>
        <taxon>Insecta</taxon>
        <taxon>Pterygota</taxon>
        <taxon>Neoptera</taxon>
        <taxon>Endopterygota</taxon>
        <taxon>Coleoptera</taxon>
        <taxon>Polyphaga</taxon>
        <taxon>Cucujiformia</taxon>
        <taxon>Tenebrionidae</taxon>
        <taxon>Tenebrionidae incertae sedis</taxon>
        <taxon>Tribolium</taxon>
    </lineage>
</organism>
<evidence type="ECO:0000313" key="2">
    <source>
        <dbReference type="Proteomes" id="UP000007266"/>
    </source>
</evidence>
<dbReference type="Proteomes" id="UP000007266">
    <property type="component" value="Linkage group 10"/>
</dbReference>
<proteinExistence type="predicted"/>
<dbReference type="EMBL" id="KQ971374">
    <property type="protein sequence ID" value="EEZ97428.1"/>
    <property type="molecule type" value="Genomic_DNA"/>
</dbReference>
<accession>D6X3I8</accession>